<dbReference type="InterPro" id="IPR001214">
    <property type="entry name" value="SET_dom"/>
</dbReference>
<dbReference type="GO" id="GO:0008270">
    <property type="term" value="F:zinc ion binding"/>
    <property type="evidence" value="ECO:0007669"/>
    <property type="project" value="UniProtKB-KW"/>
</dbReference>
<dbReference type="GO" id="GO:0001227">
    <property type="term" value="F:DNA-binding transcription repressor activity, RNA polymerase II-specific"/>
    <property type="evidence" value="ECO:0007669"/>
    <property type="project" value="TreeGrafter"/>
</dbReference>
<dbReference type="InterPro" id="IPR046341">
    <property type="entry name" value="SET_dom_sf"/>
</dbReference>
<keyword evidence="8 14" id="KW-0863">Zinc-finger</keyword>
<keyword evidence="5" id="KW-0949">S-adenosyl-L-methionine</keyword>
<dbReference type="GO" id="GO:0002682">
    <property type="term" value="P:regulation of immune system process"/>
    <property type="evidence" value="ECO:0007669"/>
    <property type="project" value="TreeGrafter"/>
</dbReference>
<evidence type="ECO:0000259" key="16">
    <source>
        <dbReference type="PROSITE" id="PS50157"/>
    </source>
</evidence>
<accession>A0A913ZVW4</accession>
<feature type="region of interest" description="Disordered" evidence="15">
    <location>
        <begin position="53"/>
        <end position="186"/>
    </location>
</feature>
<feature type="domain" description="SET" evidence="17">
    <location>
        <begin position="248"/>
        <end position="361"/>
    </location>
</feature>
<evidence type="ECO:0000313" key="20">
    <source>
        <dbReference type="Proteomes" id="UP000887568"/>
    </source>
</evidence>
<keyword evidence="20" id="KW-1185">Reference proteome</keyword>
<feature type="compositionally biased region" description="Polar residues" evidence="15">
    <location>
        <begin position="105"/>
        <end position="126"/>
    </location>
</feature>
<evidence type="ECO:0000256" key="5">
    <source>
        <dbReference type="ARBA" id="ARBA00022691"/>
    </source>
</evidence>
<evidence type="ECO:0000256" key="6">
    <source>
        <dbReference type="ARBA" id="ARBA00022723"/>
    </source>
</evidence>
<name>A0A913ZVW4_PATMI</name>
<evidence type="ECO:0000256" key="3">
    <source>
        <dbReference type="ARBA" id="ARBA00022603"/>
    </source>
</evidence>
<dbReference type="PROSITE" id="PS50280">
    <property type="entry name" value="SET"/>
    <property type="match status" value="1"/>
</dbReference>
<keyword evidence="13" id="KW-0539">Nucleus</keyword>
<reference evidence="19" key="1">
    <citation type="submission" date="2022-11" db="UniProtKB">
        <authorList>
            <consortium name="EnsemblMetazoa"/>
        </authorList>
    </citation>
    <scope>IDENTIFICATION</scope>
</reference>
<dbReference type="FunFam" id="3.30.160.60:FF:000624">
    <property type="entry name" value="zinc finger protein 697"/>
    <property type="match status" value="1"/>
</dbReference>
<dbReference type="GO" id="GO:0001817">
    <property type="term" value="P:regulation of cytokine production"/>
    <property type="evidence" value="ECO:0007669"/>
    <property type="project" value="TreeGrafter"/>
</dbReference>
<dbReference type="SMART" id="SM00317">
    <property type="entry name" value="SET"/>
    <property type="match status" value="1"/>
</dbReference>
<feature type="domain" description="C2H2-type" evidence="16">
    <location>
        <begin position="578"/>
        <end position="605"/>
    </location>
</feature>
<evidence type="ECO:0000256" key="11">
    <source>
        <dbReference type="ARBA" id="ARBA00023125"/>
    </source>
</evidence>
<dbReference type="GO" id="GO:0042054">
    <property type="term" value="F:histone methyltransferase activity"/>
    <property type="evidence" value="ECO:0007669"/>
    <property type="project" value="InterPro"/>
</dbReference>
<evidence type="ECO:0000256" key="15">
    <source>
        <dbReference type="SAM" id="MobiDB-lite"/>
    </source>
</evidence>
<dbReference type="Pfam" id="PF00096">
    <property type="entry name" value="zf-C2H2"/>
    <property type="match status" value="7"/>
</dbReference>
<feature type="domain" description="C2H2-type" evidence="16">
    <location>
        <begin position="482"/>
        <end position="510"/>
    </location>
</feature>
<dbReference type="PROSITE" id="PS50806">
    <property type="entry name" value="KRAB_RELATED"/>
    <property type="match status" value="1"/>
</dbReference>
<dbReference type="SUPFAM" id="SSF57667">
    <property type="entry name" value="beta-beta-alpha zinc fingers"/>
    <property type="match status" value="5"/>
</dbReference>
<dbReference type="FunFam" id="3.30.160.60:FF:000110">
    <property type="entry name" value="Zinc finger protein-like"/>
    <property type="match status" value="1"/>
</dbReference>
<evidence type="ECO:0000256" key="1">
    <source>
        <dbReference type="ARBA" id="ARBA00004123"/>
    </source>
</evidence>
<sequence length="745" mass="85723">MAMPKERDPDEIEQFFTASEYKELSEYEKMRLRNIKENYEMMIEIGLKVSKPEFMNGPFRKRKPKYVDSSDSDEEWKPGGTEHKQRKSVCRQKKTFTVPVKKQMNLKSSATGESKLPSNHGSSSKAPKQRDDEDSFDYLGRVTINDDGELVPLEDTQPEDPKPPEPKKRSSKKADSDKSEKAERRYPQRAGAMKCYKDLDGPSDDSYVYCEDCHELFENDCPQHPLTIIEDSPVPKRCRDQAKRSLPEGLIVKEAGIKNAGLGVWAEKFFPKGVRFGPYGGEIVGEDVGQDSGYAWEVFDHDGKSYYVDGKNPNKGNWMRYVNCACSEAEQNLIAYQYCGQIYYRSFKPIQPGQELLVFYGEEYATELGIVMTTANDVKNVQNTERHPCPKCSKIFTDYKFLARHLQHSHQSSKEWYDYLKQQKIKVSAFNINACNIKVASQIQHSLSGRKRSFRKRSSQQEQSKRINSTVRCSTTTSNRNYTCQFCGLAFTANALLTEHHKNVHNDQQQENCQIVVKDMGIDLKNKIKISDSKKTLKDYGDSRTGKMLHICSQCDKSFTRSGSLRMHMRIHAGERPYACSHCDKSFTHSAHLRGHMRIHAGERPYTCSHCDQSFTQSGHLRMHMMIHTGERPYACSHCDKSFTYGHHLRGHMRIHTGERPYACSHCDKSFTQSGHLRTHMRIHAGERPYACSHCDQSFTYSNVLKDHMRIHTGERPYACSHCDKSFTRSSNLRRHMKIHTGERT</sequence>
<evidence type="ECO:0000256" key="4">
    <source>
        <dbReference type="ARBA" id="ARBA00022679"/>
    </source>
</evidence>
<feature type="region of interest" description="Disordered" evidence="15">
    <location>
        <begin position="448"/>
        <end position="471"/>
    </location>
</feature>
<evidence type="ECO:0000256" key="14">
    <source>
        <dbReference type="PROSITE-ProRule" id="PRU00042"/>
    </source>
</evidence>
<keyword evidence="12" id="KW-0804">Transcription</keyword>
<feature type="domain" description="C2H2-type" evidence="16">
    <location>
        <begin position="662"/>
        <end position="689"/>
    </location>
</feature>
<evidence type="ECO:0000256" key="8">
    <source>
        <dbReference type="ARBA" id="ARBA00022771"/>
    </source>
</evidence>
<dbReference type="GeneID" id="119727710"/>
<dbReference type="SMART" id="SM00355">
    <property type="entry name" value="ZnF_C2H2"/>
    <property type="match status" value="9"/>
</dbReference>
<feature type="domain" description="C2H2-type" evidence="16">
    <location>
        <begin position="606"/>
        <end position="633"/>
    </location>
</feature>
<evidence type="ECO:0000256" key="10">
    <source>
        <dbReference type="ARBA" id="ARBA00023015"/>
    </source>
</evidence>
<dbReference type="InterPro" id="IPR036236">
    <property type="entry name" value="Znf_C2H2_sf"/>
</dbReference>
<feature type="domain" description="C2H2-type" evidence="16">
    <location>
        <begin position="634"/>
        <end position="661"/>
    </location>
</feature>
<keyword evidence="7" id="KW-0677">Repeat</keyword>
<dbReference type="EnsemblMetazoa" id="XM_038199726.1">
    <property type="protein sequence ID" value="XP_038055654.1"/>
    <property type="gene ID" value="LOC119727710"/>
</dbReference>
<evidence type="ECO:0008006" key="21">
    <source>
        <dbReference type="Google" id="ProtNLM"/>
    </source>
</evidence>
<dbReference type="Gene3D" id="2.170.270.10">
    <property type="entry name" value="SET domain"/>
    <property type="match status" value="1"/>
</dbReference>
<dbReference type="Pfam" id="PF21549">
    <property type="entry name" value="PRDM2_PR"/>
    <property type="match status" value="1"/>
</dbReference>
<feature type="domain" description="KRAB-related" evidence="18">
    <location>
        <begin position="4"/>
        <end position="73"/>
    </location>
</feature>
<dbReference type="InterPro" id="IPR013087">
    <property type="entry name" value="Znf_C2H2_type"/>
</dbReference>
<evidence type="ECO:0000256" key="7">
    <source>
        <dbReference type="ARBA" id="ARBA00022737"/>
    </source>
</evidence>
<organism evidence="19 20">
    <name type="scientific">Patiria miniata</name>
    <name type="common">Bat star</name>
    <name type="synonym">Asterina miniata</name>
    <dbReference type="NCBI Taxonomy" id="46514"/>
    <lineage>
        <taxon>Eukaryota</taxon>
        <taxon>Metazoa</taxon>
        <taxon>Echinodermata</taxon>
        <taxon>Eleutherozoa</taxon>
        <taxon>Asterozoa</taxon>
        <taxon>Asteroidea</taxon>
        <taxon>Valvatacea</taxon>
        <taxon>Valvatida</taxon>
        <taxon>Asterinidae</taxon>
        <taxon>Patiria</taxon>
    </lineage>
</organism>
<feature type="domain" description="C2H2-type" evidence="16">
    <location>
        <begin position="387"/>
        <end position="415"/>
    </location>
</feature>
<dbReference type="FunFam" id="3.30.160.60:FF:001837">
    <property type="entry name" value="Zgc:110821"/>
    <property type="match status" value="1"/>
</dbReference>
<dbReference type="Gene3D" id="3.30.160.60">
    <property type="entry name" value="Classic Zinc Finger"/>
    <property type="match status" value="9"/>
</dbReference>
<dbReference type="FunFam" id="3.30.160.60:FF:001485">
    <property type="entry name" value="Krueppel-related zinc finger protein"/>
    <property type="match status" value="1"/>
</dbReference>
<keyword evidence="6" id="KW-0479">Metal-binding</keyword>
<proteinExistence type="inferred from homology"/>
<dbReference type="RefSeq" id="XP_038055654.1">
    <property type="nucleotide sequence ID" value="XM_038199726.1"/>
</dbReference>
<protein>
    <recommendedName>
        <fullName evidence="21">Histone-lysine N-methyltransferase PRDM9-like</fullName>
    </recommendedName>
</protein>
<dbReference type="InterPro" id="IPR003655">
    <property type="entry name" value="aKRAB"/>
</dbReference>
<dbReference type="OMA" id="AFNQEIH"/>
<comment type="subcellular location">
    <subcellularLocation>
        <location evidence="1">Nucleus</location>
    </subcellularLocation>
</comment>
<dbReference type="CDD" id="cd19193">
    <property type="entry name" value="PR-SET_PRDM7_9"/>
    <property type="match status" value="1"/>
</dbReference>
<dbReference type="GO" id="GO:0000978">
    <property type="term" value="F:RNA polymerase II cis-regulatory region sequence-specific DNA binding"/>
    <property type="evidence" value="ECO:0007669"/>
    <property type="project" value="TreeGrafter"/>
</dbReference>
<feature type="domain" description="C2H2-type" evidence="16">
    <location>
        <begin position="690"/>
        <end position="717"/>
    </location>
</feature>
<feature type="compositionally biased region" description="Basic residues" evidence="15">
    <location>
        <begin position="84"/>
        <end position="94"/>
    </location>
</feature>
<keyword evidence="3" id="KW-0489">Methyltransferase</keyword>
<evidence type="ECO:0000256" key="2">
    <source>
        <dbReference type="ARBA" id="ARBA00006991"/>
    </source>
</evidence>
<keyword evidence="11" id="KW-0238">DNA-binding</keyword>
<dbReference type="GO" id="GO:0005654">
    <property type="term" value="C:nucleoplasm"/>
    <property type="evidence" value="ECO:0007669"/>
    <property type="project" value="TreeGrafter"/>
</dbReference>
<dbReference type="FunFam" id="3.30.160.60:FF:001954">
    <property type="entry name" value="Zinc finger protein 787"/>
    <property type="match status" value="2"/>
</dbReference>
<evidence type="ECO:0000256" key="13">
    <source>
        <dbReference type="ARBA" id="ARBA00023242"/>
    </source>
</evidence>
<dbReference type="PROSITE" id="PS00028">
    <property type="entry name" value="ZINC_FINGER_C2H2_1"/>
    <property type="match status" value="9"/>
</dbReference>
<dbReference type="PANTHER" id="PTHR24399:SF54">
    <property type="entry name" value="GASTRULA ZINC FINGER PROTEIN XLCGF26.1-LIKE-RELATED"/>
    <property type="match status" value="1"/>
</dbReference>
<feature type="compositionally biased region" description="Basic and acidic residues" evidence="15">
    <location>
        <begin position="159"/>
        <end position="186"/>
    </location>
</feature>
<evidence type="ECO:0000313" key="19">
    <source>
        <dbReference type="EnsemblMetazoa" id="XP_038055654.1"/>
    </source>
</evidence>
<dbReference type="OrthoDB" id="9439903at2759"/>
<dbReference type="SUPFAM" id="SSF82199">
    <property type="entry name" value="SET domain"/>
    <property type="match status" value="1"/>
</dbReference>
<evidence type="ECO:0000259" key="17">
    <source>
        <dbReference type="PROSITE" id="PS50280"/>
    </source>
</evidence>
<dbReference type="Proteomes" id="UP000887568">
    <property type="component" value="Unplaced"/>
</dbReference>
<evidence type="ECO:0000256" key="9">
    <source>
        <dbReference type="ARBA" id="ARBA00022833"/>
    </source>
</evidence>
<feature type="compositionally biased region" description="Basic residues" evidence="15">
    <location>
        <begin position="448"/>
        <end position="458"/>
    </location>
</feature>
<dbReference type="FunFam" id="3.30.160.60:FF:001506">
    <property type="entry name" value="Zinc finger protein"/>
    <property type="match status" value="1"/>
</dbReference>
<feature type="domain" description="C2H2-type" evidence="16">
    <location>
        <begin position="550"/>
        <end position="577"/>
    </location>
</feature>
<comment type="similarity">
    <text evidence="2">Belongs to the krueppel C2H2-type zinc-finger protein family.</text>
</comment>
<dbReference type="PANTHER" id="PTHR24399">
    <property type="entry name" value="ZINC FINGER AND BTB DOMAIN-CONTAINING"/>
    <property type="match status" value="1"/>
</dbReference>
<keyword evidence="4" id="KW-0808">Transferase</keyword>
<feature type="domain" description="C2H2-type" evidence="16">
    <location>
        <begin position="718"/>
        <end position="745"/>
    </location>
</feature>
<evidence type="ECO:0000259" key="18">
    <source>
        <dbReference type="PROSITE" id="PS50806"/>
    </source>
</evidence>
<dbReference type="PROSITE" id="PS50157">
    <property type="entry name" value="ZINC_FINGER_C2H2_2"/>
    <property type="match status" value="9"/>
</dbReference>
<dbReference type="AlphaFoldDB" id="A0A913ZVW4"/>
<keyword evidence="9" id="KW-0862">Zinc</keyword>
<evidence type="ECO:0000256" key="12">
    <source>
        <dbReference type="ARBA" id="ARBA00023163"/>
    </source>
</evidence>
<dbReference type="InterPro" id="IPR044417">
    <property type="entry name" value="PRDM7_9_PR-SET"/>
</dbReference>
<dbReference type="GO" id="GO:0032259">
    <property type="term" value="P:methylation"/>
    <property type="evidence" value="ECO:0007669"/>
    <property type="project" value="UniProtKB-KW"/>
</dbReference>
<keyword evidence="10" id="KW-0805">Transcription regulation</keyword>